<dbReference type="InterPro" id="IPR015424">
    <property type="entry name" value="PyrdxlP-dep_Trfase"/>
</dbReference>
<dbReference type="RefSeq" id="WP_377068770.1">
    <property type="nucleotide sequence ID" value="NZ_JBHSJJ010000021.1"/>
</dbReference>
<dbReference type="InterPro" id="IPR015421">
    <property type="entry name" value="PyrdxlP-dep_Trfase_major"/>
</dbReference>
<proteinExistence type="inferred from homology"/>
<evidence type="ECO:0000313" key="8">
    <source>
        <dbReference type="EMBL" id="MFC4874683.1"/>
    </source>
</evidence>
<evidence type="ECO:0000256" key="5">
    <source>
        <dbReference type="ARBA" id="ARBA00022898"/>
    </source>
</evidence>
<dbReference type="PROSITE" id="PS00599">
    <property type="entry name" value="AA_TRANSFER_CLASS_2"/>
    <property type="match status" value="1"/>
</dbReference>
<name>A0ABV9T7F3_9BACT</name>
<evidence type="ECO:0000256" key="1">
    <source>
        <dbReference type="ARBA" id="ARBA00001933"/>
    </source>
</evidence>
<dbReference type="EMBL" id="JBHSJJ010000021">
    <property type="protein sequence ID" value="MFC4874683.1"/>
    <property type="molecule type" value="Genomic_DNA"/>
</dbReference>
<feature type="domain" description="Aminotransferase class I/classII large" evidence="7">
    <location>
        <begin position="30"/>
        <end position="369"/>
    </location>
</feature>
<dbReference type="PANTHER" id="PTHR13693">
    <property type="entry name" value="CLASS II AMINOTRANSFERASE/8-AMINO-7-OXONONANOATE SYNTHASE"/>
    <property type="match status" value="1"/>
</dbReference>
<dbReference type="InterPro" id="IPR004839">
    <property type="entry name" value="Aminotransferase_I/II_large"/>
</dbReference>
<comment type="caution">
    <text evidence="8">The sequence shown here is derived from an EMBL/GenBank/DDBJ whole genome shotgun (WGS) entry which is preliminary data.</text>
</comment>
<dbReference type="Proteomes" id="UP001595818">
    <property type="component" value="Unassembled WGS sequence"/>
</dbReference>
<protein>
    <submittedName>
        <fullName evidence="8">Aminotransferase class I/II-fold pyridoxal phosphate-dependent enzyme</fullName>
    </submittedName>
</protein>
<gene>
    <name evidence="8" type="ORF">ACFPFU_23470</name>
</gene>
<dbReference type="InterPro" id="IPR015422">
    <property type="entry name" value="PyrdxlP-dep_Trfase_small"/>
</dbReference>
<dbReference type="InterPro" id="IPR050087">
    <property type="entry name" value="AON_synthase_class-II"/>
</dbReference>
<accession>A0ABV9T7F3</accession>
<dbReference type="SUPFAM" id="SSF53383">
    <property type="entry name" value="PLP-dependent transferases"/>
    <property type="match status" value="1"/>
</dbReference>
<dbReference type="PANTHER" id="PTHR13693:SF77">
    <property type="entry name" value="8-AMINO-7-OXONONANOATE SYNTHASE"/>
    <property type="match status" value="1"/>
</dbReference>
<evidence type="ECO:0000313" key="9">
    <source>
        <dbReference type="Proteomes" id="UP001595818"/>
    </source>
</evidence>
<evidence type="ECO:0000256" key="6">
    <source>
        <dbReference type="RuleBase" id="RU003693"/>
    </source>
</evidence>
<sequence length="386" mass="42835">MVDVRSQILQLLDKRKTSGTYRTLPKSNHLCDFTSNDFLGLSRSEKLKELAVQAFTKSGLPLGATGSRLLSGNHEWLEEAERQIARFHKAEAGLIFSSGYLANIGLISSLPQKGDTIFYDQLCHASIKYGIRLSHARAYSFKHNDVDDLKRKARLGEGHVYVITESLFSMDGDMAPLPELAVFCKNHHFNLIVDEAHTTGLYGAKGEGLVCGLGLEDDVFARLHTFGKALGLQGAIIVGPEILREYLINYCPSFIYSTAMAPPMTVCVQTAYHLLPEMEKERTCVFALHQKLKRELNGNSRFKFQGSGPVNCLIIPGNENAREASSFLAAKGFDVKPILSPTVPVGQERIRICLHAFNTAEEVDTLVAGIKEFEKTIQWKESLSQE</sequence>
<evidence type="ECO:0000256" key="2">
    <source>
        <dbReference type="ARBA" id="ARBA00005189"/>
    </source>
</evidence>
<dbReference type="Gene3D" id="3.40.640.10">
    <property type="entry name" value="Type I PLP-dependent aspartate aminotransferase-like (Major domain)"/>
    <property type="match status" value="1"/>
</dbReference>
<comment type="pathway">
    <text evidence="2">Lipid metabolism.</text>
</comment>
<dbReference type="Pfam" id="PF00155">
    <property type="entry name" value="Aminotran_1_2"/>
    <property type="match status" value="1"/>
</dbReference>
<keyword evidence="9" id="KW-1185">Reference proteome</keyword>
<comment type="cofactor">
    <cofactor evidence="1 6">
        <name>pyridoxal 5'-phosphate</name>
        <dbReference type="ChEBI" id="CHEBI:597326"/>
    </cofactor>
</comment>
<comment type="similarity">
    <text evidence="3">Belongs to the class-II pyridoxal-phosphate-dependent aminotransferase family. BioF subfamily.</text>
</comment>
<dbReference type="Gene3D" id="3.90.1150.10">
    <property type="entry name" value="Aspartate Aminotransferase, domain 1"/>
    <property type="match status" value="1"/>
</dbReference>
<keyword evidence="5 6" id="KW-0663">Pyridoxal phosphate</keyword>
<keyword evidence="4" id="KW-0808">Transferase</keyword>
<evidence type="ECO:0000256" key="4">
    <source>
        <dbReference type="ARBA" id="ARBA00022679"/>
    </source>
</evidence>
<organism evidence="8 9">
    <name type="scientific">Negadavirga shengliensis</name>
    <dbReference type="NCBI Taxonomy" id="1389218"/>
    <lineage>
        <taxon>Bacteria</taxon>
        <taxon>Pseudomonadati</taxon>
        <taxon>Bacteroidota</taxon>
        <taxon>Cytophagia</taxon>
        <taxon>Cytophagales</taxon>
        <taxon>Cyclobacteriaceae</taxon>
        <taxon>Negadavirga</taxon>
    </lineage>
</organism>
<evidence type="ECO:0000256" key="3">
    <source>
        <dbReference type="ARBA" id="ARBA00010008"/>
    </source>
</evidence>
<keyword evidence="8" id="KW-0032">Aminotransferase</keyword>
<dbReference type="GO" id="GO:0008483">
    <property type="term" value="F:transaminase activity"/>
    <property type="evidence" value="ECO:0007669"/>
    <property type="project" value="UniProtKB-KW"/>
</dbReference>
<evidence type="ECO:0000259" key="7">
    <source>
        <dbReference type="Pfam" id="PF00155"/>
    </source>
</evidence>
<reference evidence="9" key="1">
    <citation type="journal article" date="2019" name="Int. J. Syst. Evol. Microbiol.">
        <title>The Global Catalogue of Microorganisms (GCM) 10K type strain sequencing project: providing services to taxonomists for standard genome sequencing and annotation.</title>
        <authorList>
            <consortium name="The Broad Institute Genomics Platform"/>
            <consortium name="The Broad Institute Genome Sequencing Center for Infectious Disease"/>
            <person name="Wu L."/>
            <person name="Ma J."/>
        </authorList>
    </citation>
    <scope>NUCLEOTIDE SEQUENCE [LARGE SCALE GENOMIC DNA]</scope>
    <source>
        <strain evidence="9">CGMCC 4.7466</strain>
    </source>
</reference>
<dbReference type="InterPro" id="IPR001917">
    <property type="entry name" value="Aminotrans_II_pyridoxalP_BS"/>
</dbReference>